<dbReference type="AlphaFoldDB" id="A0A7R9AE11"/>
<dbReference type="EMBL" id="LR904001">
    <property type="protein sequence ID" value="CAD7252481.1"/>
    <property type="molecule type" value="Genomic_DNA"/>
</dbReference>
<dbReference type="Proteomes" id="UP000677054">
    <property type="component" value="Unassembled WGS sequence"/>
</dbReference>
<organism evidence="1">
    <name type="scientific">Darwinula stevensoni</name>
    <dbReference type="NCBI Taxonomy" id="69355"/>
    <lineage>
        <taxon>Eukaryota</taxon>
        <taxon>Metazoa</taxon>
        <taxon>Ecdysozoa</taxon>
        <taxon>Arthropoda</taxon>
        <taxon>Crustacea</taxon>
        <taxon>Oligostraca</taxon>
        <taxon>Ostracoda</taxon>
        <taxon>Podocopa</taxon>
        <taxon>Podocopida</taxon>
        <taxon>Darwinulocopina</taxon>
        <taxon>Darwinuloidea</taxon>
        <taxon>Darwinulidae</taxon>
        <taxon>Darwinula</taxon>
    </lineage>
</organism>
<sequence>MDQVKWNPVLCEVMVYFEIAELLWKVPKLPITVVKWLAGYFINLMFPRVTFTLGEISDEKEVHQEKVIHYTRNPYRTWLQKDGLRVTGIAVVPVDDERKYTPKVEIVAGGINEDNIEYEFVERRTN</sequence>
<reference evidence="1" key="1">
    <citation type="submission" date="2020-11" db="EMBL/GenBank/DDBJ databases">
        <authorList>
            <person name="Tran Van P."/>
        </authorList>
    </citation>
    <scope>NUCLEOTIDE SEQUENCE</scope>
</reference>
<keyword evidence="2" id="KW-1185">Reference proteome</keyword>
<protein>
    <submittedName>
        <fullName evidence="1">Uncharacterized protein</fullName>
    </submittedName>
</protein>
<name>A0A7R9AE11_9CRUS</name>
<evidence type="ECO:0000313" key="2">
    <source>
        <dbReference type="Proteomes" id="UP000677054"/>
    </source>
</evidence>
<proteinExistence type="predicted"/>
<evidence type="ECO:0000313" key="1">
    <source>
        <dbReference type="EMBL" id="CAD7252481.1"/>
    </source>
</evidence>
<accession>A0A7R9AE11</accession>
<gene>
    <name evidence="1" type="ORF">DSTB1V02_LOCUS12239</name>
</gene>
<dbReference type="EMBL" id="CAJPEV010004484">
    <property type="protein sequence ID" value="CAG0901857.1"/>
    <property type="molecule type" value="Genomic_DNA"/>
</dbReference>